<dbReference type="Pfam" id="PF00213">
    <property type="entry name" value="OSCP"/>
    <property type="match status" value="1"/>
</dbReference>
<evidence type="ECO:0000256" key="2">
    <source>
        <dbReference type="ARBA" id="ARBA00007046"/>
    </source>
</evidence>
<proteinExistence type="inferred from homology"/>
<dbReference type="Gene3D" id="1.10.520.20">
    <property type="entry name" value="N-terminal domain of the delta subunit of the F1F0-ATP synthase"/>
    <property type="match status" value="1"/>
</dbReference>
<dbReference type="SUPFAM" id="SSF47928">
    <property type="entry name" value="N-terminal domain of the delta subunit of the F1F0-ATP synthase"/>
    <property type="match status" value="1"/>
</dbReference>
<evidence type="ECO:0000256" key="8">
    <source>
        <dbReference type="ARBA" id="ARBA00033369"/>
    </source>
</evidence>
<dbReference type="OMA" id="MVDNIQD"/>
<dbReference type="PANTHER" id="PTHR11910">
    <property type="entry name" value="ATP SYNTHASE DELTA CHAIN"/>
    <property type="match status" value="1"/>
</dbReference>
<evidence type="ECO:0000256" key="11">
    <source>
        <dbReference type="ARBA" id="ARBA00078525"/>
    </source>
</evidence>
<dbReference type="EnsemblMetazoa" id="CapteT150888">
    <property type="protein sequence ID" value="CapteP150888"/>
    <property type="gene ID" value="CapteG150888"/>
</dbReference>
<evidence type="ECO:0000256" key="10">
    <source>
        <dbReference type="ARBA" id="ARBA00073432"/>
    </source>
</evidence>
<evidence type="ECO:0000256" key="9">
    <source>
        <dbReference type="ARBA" id="ARBA00064647"/>
    </source>
</evidence>
<dbReference type="FunCoup" id="R7UBL3">
    <property type="interactions" value="1446"/>
</dbReference>
<keyword evidence="5" id="KW-0406">Ion transport</keyword>
<comment type="similarity">
    <text evidence="2">Belongs to the ATPase delta chain family.</text>
</comment>
<sequence>MAAPRITGVVRQLSTSASRSHLVQAPIQLFGVEGRYAHALYSAATKQKSLQSVEKELNSFKDILKVDTKFNQFVKDPTIKRGTKSEVLLASLQKQKFSPITTNFLCAMAENGRLGKVTGIISAFDQIMAAFRGDVICSVTTAKAMDAKTQKDVEATVKLFLKKGENLLLTSKVDPALIGGMVVEIGDRFVDLSIASKVKKYSSVITEAI</sequence>
<dbReference type="InterPro" id="IPR020781">
    <property type="entry name" value="ATPase_OSCP/d_CS"/>
</dbReference>
<reference evidence="13" key="3">
    <citation type="submission" date="2015-06" db="UniProtKB">
        <authorList>
            <consortium name="EnsemblMetazoa"/>
        </authorList>
    </citation>
    <scope>IDENTIFICATION</scope>
</reference>
<keyword evidence="7" id="KW-0066">ATP synthesis</keyword>
<evidence type="ECO:0000256" key="4">
    <source>
        <dbReference type="ARBA" id="ARBA00022781"/>
    </source>
</evidence>
<accession>R7UBL3</accession>
<keyword evidence="14" id="KW-1185">Reference proteome</keyword>
<dbReference type="HAMAP" id="MF_01416">
    <property type="entry name" value="ATP_synth_delta_bact"/>
    <property type="match status" value="1"/>
</dbReference>
<keyword evidence="6" id="KW-0472">Membrane</keyword>
<dbReference type="NCBIfam" id="TIGR01145">
    <property type="entry name" value="ATP_synt_delta"/>
    <property type="match status" value="1"/>
</dbReference>
<evidence type="ECO:0000313" key="13">
    <source>
        <dbReference type="EnsemblMetazoa" id="CapteP150888"/>
    </source>
</evidence>
<dbReference type="AlphaFoldDB" id="R7UBL3"/>
<organism evidence="12">
    <name type="scientific">Capitella teleta</name>
    <name type="common">Polychaete worm</name>
    <dbReference type="NCBI Taxonomy" id="283909"/>
    <lineage>
        <taxon>Eukaryota</taxon>
        <taxon>Metazoa</taxon>
        <taxon>Spiralia</taxon>
        <taxon>Lophotrochozoa</taxon>
        <taxon>Annelida</taxon>
        <taxon>Polychaeta</taxon>
        <taxon>Sedentaria</taxon>
        <taxon>Scolecida</taxon>
        <taxon>Capitellidae</taxon>
        <taxon>Capitella</taxon>
    </lineage>
</organism>
<dbReference type="GO" id="GO:0046933">
    <property type="term" value="F:proton-transporting ATP synthase activity, rotational mechanism"/>
    <property type="evidence" value="ECO:0007669"/>
    <property type="project" value="InterPro"/>
</dbReference>
<protein>
    <recommendedName>
        <fullName evidence="10">ATP synthase peripheral stalk subunit OSCP, mitochondrial</fullName>
    </recommendedName>
    <alternativeName>
        <fullName evidence="11">ATP synthase subunit O</fullName>
    </alternativeName>
    <alternativeName>
        <fullName evidence="8">Oligomycin sensitivity conferral protein</fullName>
    </alternativeName>
</protein>
<dbReference type="PROSITE" id="PS00389">
    <property type="entry name" value="ATPASE_DELTA"/>
    <property type="match status" value="1"/>
</dbReference>
<reference evidence="14" key="1">
    <citation type="submission" date="2012-12" db="EMBL/GenBank/DDBJ databases">
        <authorList>
            <person name="Hellsten U."/>
            <person name="Grimwood J."/>
            <person name="Chapman J.A."/>
            <person name="Shapiro H."/>
            <person name="Aerts A."/>
            <person name="Otillar R.P."/>
            <person name="Terry A.Y."/>
            <person name="Boore J.L."/>
            <person name="Simakov O."/>
            <person name="Marletaz F."/>
            <person name="Cho S.-J."/>
            <person name="Edsinger-Gonzales E."/>
            <person name="Havlak P."/>
            <person name="Kuo D.-H."/>
            <person name="Larsson T."/>
            <person name="Lv J."/>
            <person name="Arendt D."/>
            <person name="Savage R."/>
            <person name="Osoegawa K."/>
            <person name="de Jong P."/>
            <person name="Lindberg D.R."/>
            <person name="Seaver E.C."/>
            <person name="Weisblat D.A."/>
            <person name="Putnam N.H."/>
            <person name="Grigoriev I.V."/>
            <person name="Rokhsar D.S."/>
        </authorList>
    </citation>
    <scope>NUCLEOTIDE SEQUENCE</scope>
    <source>
        <strain evidence="14">I ESC-2004</strain>
    </source>
</reference>
<reference evidence="12 14" key="2">
    <citation type="journal article" date="2013" name="Nature">
        <title>Insights into bilaterian evolution from three spiralian genomes.</title>
        <authorList>
            <person name="Simakov O."/>
            <person name="Marletaz F."/>
            <person name="Cho S.J."/>
            <person name="Edsinger-Gonzales E."/>
            <person name="Havlak P."/>
            <person name="Hellsten U."/>
            <person name="Kuo D.H."/>
            <person name="Larsson T."/>
            <person name="Lv J."/>
            <person name="Arendt D."/>
            <person name="Savage R."/>
            <person name="Osoegawa K."/>
            <person name="de Jong P."/>
            <person name="Grimwood J."/>
            <person name="Chapman J.A."/>
            <person name="Shapiro H."/>
            <person name="Aerts A."/>
            <person name="Otillar R.P."/>
            <person name="Terry A.Y."/>
            <person name="Boore J.L."/>
            <person name="Grigoriev I.V."/>
            <person name="Lindberg D.R."/>
            <person name="Seaver E.C."/>
            <person name="Weisblat D.A."/>
            <person name="Putnam N.H."/>
            <person name="Rokhsar D.S."/>
        </authorList>
    </citation>
    <scope>NUCLEOTIDE SEQUENCE</scope>
    <source>
        <strain evidence="12 14">I ESC-2004</strain>
    </source>
</reference>
<evidence type="ECO:0000313" key="12">
    <source>
        <dbReference type="EMBL" id="ELU03374.1"/>
    </source>
</evidence>
<dbReference type="Proteomes" id="UP000014760">
    <property type="component" value="Unassembled WGS sequence"/>
</dbReference>
<gene>
    <name evidence="12" type="ORF">CAPTEDRAFT_150888</name>
</gene>
<name>R7UBL3_CAPTE</name>
<dbReference type="GO" id="GO:0016020">
    <property type="term" value="C:membrane"/>
    <property type="evidence" value="ECO:0007669"/>
    <property type="project" value="UniProtKB-SubCell"/>
</dbReference>
<evidence type="ECO:0000256" key="3">
    <source>
        <dbReference type="ARBA" id="ARBA00022448"/>
    </source>
</evidence>
<evidence type="ECO:0000313" key="14">
    <source>
        <dbReference type="Proteomes" id="UP000014760"/>
    </source>
</evidence>
<dbReference type="EMBL" id="KB303236">
    <property type="protein sequence ID" value="ELU03374.1"/>
    <property type="molecule type" value="Genomic_DNA"/>
</dbReference>
<evidence type="ECO:0000256" key="1">
    <source>
        <dbReference type="ARBA" id="ARBA00004370"/>
    </source>
</evidence>
<dbReference type="InterPro" id="IPR026015">
    <property type="entry name" value="ATP_synth_OSCP/delta_N_sf"/>
</dbReference>
<keyword evidence="4" id="KW-0375">Hydrogen ion transport</keyword>
<keyword evidence="3" id="KW-0813">Transport</keyword>
<dbReference type="EMBL" id="AMQN01008495">
    <property type="status" value="NOT_ANNOTATED_CDS"/>
    <property type="molecule type" value="Genomic_DNA"/>
</dbReference>
<evidence type="ECO:0000256" key="7">
    <source>
        <dbReference type="ARBA" id="ARBA00023310"/>
    </source>
</evidence>
<dbReference type="PRINTS" id="PR00125">
    <property type="entry name" value="ATPASEDELTA"/>
</dbReference>
<comment type="subcellular location">
    <subcellularLocation>
        <location evidence="1">Membrane</location>
    </subcellularLocation>
</comment>
<evidence type="ECO:0000256" key="6">
    <source>
        <dbReference type="ARBA" id="ARBA00023136"/>
    </source>
</evidence>
<evidence type="ECO:0000256" key="5">
    <source>
        <dbReference type="ARBA" id="ARBA00023065"/>
    </source>
</evidence>
<dbReference type="STRING" id="283909.R7UBL3"/>
<dbReference type="InterPro" id="IPR000711">
    <property type="entry name" value="ATPase_OSCP/dsu"/>
</dbReference>
<dbReference type="OrthoDB" id="1262810at2759"/>
<dbReference type="HOGENOM" id="CLU_085114_0_0_1"/>
<comment type="subunit">
    <text evidence="9">Component of the ATP synthase complex composed at least of ATP5F1A/subunit alpha, ATP5F1B/subunit beta, ATP5MC1/subunit c (homooctomer), MT-ATP6/subunit a, MT-ATP8/subunit 8, ATP5ME/subunit e, ATP5MF/subunit f, ATP5MG/subunit g, ATP5MK/subunit k, ATP5MJ/subunit j, ATP5F1C/subunit gamma, ATP5F1D/subunit delta, ATP5F1E/subunit epsilon, ATP5PF/subunit F6, ATP5PB/subunit b, ATP5PD/subunit d, ATP5PO/subunit OSCP. ATP synthase complex consists of a soluble F(1) head domain (subunits alpha(3) and beta(3)) - the catalytic core - and a membrane F(0) domain - the membrane proton channel (subunits c, a, 8, e, f, g, k and j). These two domains are linked by a central stalk (subunits gamma, delta, and epsilon) rotating inside the F1 region and a stationary peripheral stalk (subunits F6, b, d, and OSCP).</text>
</comment>